<dbReference type="SUPFAM" id="SSF81321">
    <property type="entry name" value="Family A G protein-coupled receptor-like"/>
    <property type="match status" value="1"/>
</dbReference>
<dbReference type="STRING" id="7868.ENSCMIP00000007073"/>
<dbReference type="PANTHER" id="PTHR24248:SF16">
    <property type="entry name" value="ALPHA-1A ADRENERGIC RECEPTOR"/>
    <property type="match status" value="1"/>
</dbReference>
<evidence type="ECO:0000256" key="11">
    <source>
        <dbReference type="ARBA" id="ARBA00032839"/>
    </source>
</evidence>
<dbReference type="InParanoid" id="A0A4W3GSE0"/>
<evidence type="ECO:0000256" key="10">
    <source>
        <dbReference type="ARBA" id="ARBA00023224"/>
    </source>
</evidence>
<dbReference type="InterPro" id="IPR002233">
    <property type="entry name" value="ADR_fam"/>
</dbReference>
<evidence type="ECO:0000256" key="4">
    <source>
        <dbReference type="ARBA" id="ARBA00022692"/>
    </source>
</evidence>
<dbReference type="Ensembl" id="ENSCMIT00000007296.1">
    <property type="protein sequence ID" value="ENSCMIP00000007073.1"/>
    <property type="gene ID" value="ENSCMIG00000003942.1"/>
</dbReference>
<keyword evidence="5 14" id="KW-1133">Transmembrane helix</keyword>
<name>A0A4W3GSE0_CALMI</name>
<feature type="transmembrane region" description="Helical" evidence="14">
    <location>
        <begin position="286"/>
        <end position="303"/>
    </location>
</feature>
<comment type="similarity">
    <text evidence="12">Belongs to the G-protein coupled receptor 1 family.</text>
</comment>
<evidence type="ECO:0000256" key="7">
    <source>
        <dbReference type="ARBA" id="ARBA00023136"/>
    </source>
</evidence>
<evidence type="ECO:0000256" key="14">
    <source>
        <dbReference type="SAM" id="Phobius"/>
    </source>
</evidence>
<dbReference type="PROSITE" id="PS50262">
    <property type="entry name" value="G_PROTEIN_RECEP_F1_2"/>
    <property type="match status" value="1"/>
</dbReference>
<protein>
    <recommendedName>
        <fullName evidence="2">Alpha-1A adrenergic receptor</fullName>
    </recommendedName>
    <alternativeName>
        <fullName evidence="11">Alpha-1A adrenoreceptor</fullName>
    </alternativeName>
</protein>
<feature type="transmembrane region" description="Helical" evidence="14">
    <location>
        <begin position="109"/>
        <end position="130"/>
    </location>
</feature>
<keyword evidence="9" id="KW-0325">Glycoprotein</keyword>
<dbReference type="InterPro" id="IPR000276">
    <property type="entry name" value="GPCR_Rhodpsn"/>
</dbReference>
<evidence type="ECO:0000256" key="13">
    <source>
        <dbReference type="SAM" id="MobiDB-lite"/>
    </source>
</evidence>
<evidence type="ECO:0000256" key="3">
    <source>
        <dbReference type="ARBA" id="ARBA00022475"/>
    </source>
</evidence>
<dbReference type="Pfam" id="PF00001">
    <property type="entry name" value="7tm_1"/>
    <property type="match status" value="1"/>
</dbReference>
<evidence type="ECO:0000256" key="6">
    <source>
        <dbReference type="ARBA" id="ARBA00023040"/>
    </source>
</evidence>
<dbReference type="SMART" id="SM01381">
    <property type="entry name" value="7TM_GPCR_Srsx"/>
    <property type="match status" value="1"/>
</dbReference>
<dbReference type="GO" id="GO:0007204">
    <property type="term" value="P:positive regulation of cytosolic calcium ion concentration"/>
    <property type="evidence" value="ECO:0007669"/>
    <property type="project" value="TreeGrafter"/>
</dbReference>
<reference evidence="16" key="4">
    <citation type="submission" date="2025-08" db="UniProtKB">
        <authorList>
            <consortium name="Ensembl"/>
        </authorList>
    </citation>
    <scope>IDENTIFICATION</scope>
</reference>
<feature type="transmembrane region" description="Helical" evidence="14">
    <location>
        <begin position="247"/>
        <end position="266"/>
    </location>
</feature>
<dbReference type="GO" id="GO:0007267">
    <property type="term" value="P:cell-cell signaling"/>
    <property type="evidence" value="ECO:0007669"/>
    <property type="project" value="TreeGrafter"/>
</dbReference>
<evidence type="ECO:0000259" key="15">
    <source>
        <dbReference type="PROSITE" id="PS50262"/>
    </source>
</evidence>
<dbReference type="PANTHER" id="PTHR24248">
    <property type="entry name" value="ADRENERGIC RECEPTOR-RELATED G-PROTEIN COUPLED RECEPTOR"/>
    <property type="match status" value="1"/>
</dbReference>
<dbReference type="PRINTS" id="PR01103">
    <property type="entry name" value="ADRENERGICR"/>
</dbReference>
<evidence type="ECO:0000313" key="16">
    <source>
        <dbReference type="Ensembl" id="ENSCMIP00000007073.1"/>
    </source>
</evidence>
<feature type="transmembrane region" description="Helical" evidence="14">
    <location>
        <begin position="6"/>
        <end position="23"/>
    </location>
</feature>
<comment type="subcellular location">
    <subcellularLocation>
        <location evidence="1">Cell membrane</location>
        <topology evidence="1">Multi-pass membrane protein</topology>
    </subcellularLocation>
</comment>
<feature type="transmembrane region" description="Helical" evidence="14">
    <location>
        <begin position="30"/>
        <end position="55"/>
    </location>
</feature>
<dbReference type="GO" id="GO:0005886">
    <property type="term" value="C:plasma membrane"/>
    <property type="evidence" value="ECO:0007669"/>
    <property type="project" value="UniProtKB-SubCell"/>
</dbReference>
<feature type="domain" description="G-protein coupled receptors family 1 profile" evidence="15">
    <location>
        <begin position="9"/>
        <end position="300"/>
    </location>
</feature>
<keyword evidence="7 14" id="KW-0472">Membrane</keyword>
<keyword evidence="4 12" id="KW-0812">Transmembrane</keyword>
<dbReference type="AlphaFoldDB" id="A0A4W3GSE0"/>
<keyword evidence="17" id="KW-1185">Reference proteome</keyword>
<dbReference type="GO" id="GO:0043410">
    <property type="term" value="P:positive regulation of MAPK cascade"/>
    <property type="evidence" value="ECO:0007669"/>
    <property type="project" value="TreeGrafter"/>
</dbReference>
<dbReference type="Proteomes" id="UP000314986">
    <property type="component" value="Unassembled WGS sequence"/>
</dbReference>
<reference evidence="17" key="2">
    <citation type="journal article" date="2007" name="PLoS Biol.">
        <title>Survey sequencing and comparative analysis of the elephant shark (Callorhinchus milii) genome.</title>
        <authorList>
            <person name="Venkatesh B."/>
            <person name="Kirkness E.F."/>
            <person name="Loh Y.H."/>
            <person name="Halpern A.L."/>
            <person name="Lee A.P."/>
            <person name="Johnson J."/>
            <person name="Dandona N."/>
            <person name="Viswanathan L.D."/>
            <person name="Tay A."/>
            <person name="Venter J.C."/>
            <person name="Strausberg R.L."/>
            <person name="Brenner S."/>
        </authorList>
    </citation>
    <scope>NUCLEOTIDE SEQUENCE [LARGE SCALE GENOMIC DNA]</scope>
</reference>
<reference evidence="17" key="1">
    <citation type="journal article" date="2006" name="Science">
        <title>Ancient noncoding elements conserved in the human genome.</title>
        <authorList>
            <person name="Venkatesh B."/>
            <person name="Kirkness E.F."/>
            <person name="Loh Y.H."/>
            <person name="Halpern A.L."/>
            <person name="Lee A.P."/>
            <person name="Johnson J."/>
            <person name="Dandona N."/>
            <person name="Viswanathan L.D."/>
            <person name="Tay A."/>
            <person name="Venter J.C."/>
            <person name="Strausberg R.L."/>
            <person name="Brenner S."/>
        </authorList>
    </citation>
    <scope>NUCLEOTIDE SEQUENCE [LARGE SCALE GENOMIC DNA]</scope>
</reference>
<feature type="transmembrane region" description="Helical" evidence="14">
    <location>
        <begin position="150"/>
        <end position="177"/>
    </location>
</feature>
<feature type="region of interest" description="Disordered" evidence="13">
    <location>
        <begin position="370"/>
        <end position="398"/>
    </location>
</feature>
<evidence type="ECO:0000256" key="8">
    <source>
        <dbReference type="ARBA" id="ARBA00023170"/>
    </source>
</evidence>
<keyword evidence="6 12" id="KW-0297">G-protein coupled receptor</keyword>
<dbReference type="Gene3D" id="1.20.1070.10">
    <property type="entry name" value="Rhodopsin 7-helix transmembrane proteins"/>
    <property type="match status" value="1"/>
</dbReference>
<evidence type="ECO:0000256" key="12">
    <source>
        <dbReference type="RuleBase" id="RU000688"/>
    </source>
</evidence>
<evidence type="ECO:0000256" key="9">
    <source>
        <dbReference type="ARBA" id="ARBA00023180"/>
    </source>
</evidence>
<keyword evidence="8 12" id="KW-0675">Receptor</keyword>
<dbReference type="PRINTS" id="PR00237">
    <property type="entry name" value="GPCRRHODOPSN"/>
</dbReference>
<dbReference type="GO" id="GO:0004937">
    <property type="term" value="F:alpha1-adrenergic receptor activity"/>
    <property type="evidence" value="ECO:0007669"/>
    <property type="project" value="TreeGrafter"/>
</dbReference>
<proteinExistence type="inferred from homology"/>
<dbReference type="InterPro" id="IPR017452">
    <property type="entry name" value="GPCR_Rhodpsn_7TM"/>
</dbReference>
<reference evidence="16" key="5">
    <citation type="submission" date="2025-09" db="UniProtKB">
        <authorList>
            <consortium name="Ensembl"/>
        </authorList>
    </citation>
    <scope>IDENTIFICATION</scope>
</reference>
<dbReference type="GeneTree" id="ENSGT00940000159105"/>
<evidence type="ECO:0000256" key="5">
    <source>
        <dbReference type="ARBA" id="ARBA00022989"/>
    </source>
</evidence>
<reference evidence="17" key="3">
    <citation type="journal article" date="2014" name="Nature">
        <title>Elephant shark genome provides unique insights into gnathostome evolution.</title>
        <authorList>
            <consortium name="International Elephant Shark Genome Sequencing Consortium"/>
            <person name="Venkatesh B."/>
            <person name="Lee A.P."/>
            <person name="Ravi V."/>
            <person name="Maurya A.K."/>
            <person name="Lian M.M."/>
            <person name="Swann J.B."/>
            <person name="Ohta Y."/>
            <person name="Flajnik M.F."/>
            <person name="Sutoh Y."/>
            <person name="Kasahara M."/>
            <person name="Hoon S."/>
            <person name="Gangu V."/>
            <person name="Roy S.W."/>
            <person name="Irimia M."/>
            <person name="Korzh V."/>
            <person name="Kondrychyn I."/>
            <person name="Lim Z.W."/>
            <person name="Tay B.H."/>
            <person name="Tohari S."/>
            <person name="Kong K.W."/>
            <person name="Ho S."/>
            <person name="Lorente-Galdos B."/>
            <person name="Quilez J."/>
            <person name="Marques-Bonet T."/>
            <person name="Raney B.J."/>
            <person name="Ingham P.W."/>
            <person name="Tay A."/>
            <person name="Hillier L.W."/>
            <person name="Minx P."/>
            <person name="Boehm T."/>
            <person name="Wilson R.K."/>
            <person name="Brenner S."/>
            <person name="Warren W.C."/>
        </authorList>
    </citation>
    <scope>NUCLEOTIDE SEQUENCE [LARGE SCALE GENOMIC DNA]</scope>
</reference>
<evidence type="ECO:0000313" key="17">
    <source>
        <dbReference type="Proteomes" id="UP000314986"/>
    </source>
</evidence>
<dbReference type="PROSITE" id="PS00237">
    <property type="entry name" value="G_PROTEIN_RECEP_F1_1"/>
    <property type="match status" value="1"/>
</dbReference>
<evidence type="ECO:0000256" key="1">
    <source>
        <dbReference type="ARBA" id="ARBA00004651"/>
    </source>
</evidence>
<feature type="transmembrane region" description="Helical" evidence="14">
    <location>
        <begin position="67"/>
        <end position="88"/>
    </location>
</feature>
<evidence type="ECO:0000256" key="2">
    <source>
        <dbReference type="ARBA" id="ARBA00014216"/>
    </source>
</evidence>
<dbReference type="GO" id="GO:0007200">
    <property type="term" value="P:phospholipase C-activating G protein-coupled receptor signaling pathway"/>
    <property type="evidence" value="ECO:0007669"/>
    <property type="project" value="TreeGrafter"/>
</dbReference>
<keyword evidence="3" id="KW-1003">Cell membrane</keyword>
<feature type="compositionally biased region" description="Low complexity" evidence="13">
    <location>
        <begin position="330"/>
        <end position="339"/>
    </location>
</feature>
<dbReference type="GO" id="GO:0071880">
    <property type="term" value="P:adenylate cyclase-activating adrenergic receptor signaling pathway"/>
    <property type="evidence" value="ECO:0007669"/>
    <property type="project" value="TreeGrafter"/>
</dbReference>
<feature type="region of interest" description="Disordered" evidence="13">
    <location>
        <begin position="322"/>
        <end position="346"/>
    </location>
</feature>
<dbReference type="OMA" id="CNITEDP"/>
<sequence length="398" mass="44356">SFILFALLGNILVILSVASHRHLHTATHYFIVNLAIADLLLSSTVLPFSALLEILGRWVFGRLFCNIWAAMDVLCSTASIMSLCVISIDRYIGVSYPLRHPAIMTEKRGVLTLVAVWLLALVISVGPLFGWKEPEPEDESVCKITEVPGYVLFSAFGSFYVPLAIILLMYCQVYVVAKRETRSLMAGEKREGSDTNKVTLRIHRKNVGGDVSPRSGEHHSRGKGHHLKTHFSVQLLKFTRQKKAAKTLGIVVGGFILCWLPFFVVLPLGSCFPAYRPPETVFKVTFWLGYFNSCLNPVIYRCFSQEFKRAFRNVLRGECHRRKPPVNQGSSLSSSSAHSGAERPKEVVRTQVGTNEAFLGIARPQAPSQWSLLPARPDHRTARSPRQPPRALLGSLGF</sequence>
<accession>A0A4W3GSE0</accession>
<organism evidence="16 17">
    <name type="scientific">Callorhinchus milii</name>
    <name type="common">Ghost shark</name>
    <dbReference type="NCBI Taxonomy" id="7868"/>
    <lineage>
        <taxon>Eukaryota</taxon>
        <taxon>Metazoa</taxon>
        <taxon>Chordata</taxon>
        <taxon>Craniata</taxon>
        <taxon>Vertebrata</taxon>
        <taxon>Chondrichthyes</taxon>
        <taxon>Holocephali</taxon>
        <taxon>Chimaeriformes</taxon>
        <taxon>Callorhinchidae</taxon>
        <taxon>Callorhinchus</taxon>
    </lineage>
</organism>
<keyword evidence="10 12" id="KW-0807">Transducer</keyword>